<dbReference type="GO" id="GO:0005524">
    <property type="term" value="F:ATP binding"/>
    <property type="evidence" value="ECO:0007669"/>
    <property type="project" value="UniProtKB-KW"/>
</dbReference>
<organism evidence="6">
    <name type="scientific">marine sediment metagenome</name>
    <dbReference type="NCBI Taxonomy" id="412755"/>
    <lineage>
        <taxon>unclassified sequences</taxon>
        <taxon>metagenomes</taxon>
        <taxon>ecological metagenomes</taxon>
    </lineage>
</organism>
<evidence type="ECO:0000313" key="6">
    <source>
        <dbReference type="EMBL" id="GAH15953.1"/>
    </source>
</evidence>
<keyword evidence="4" id="KW-0067">ATP-binding</keyword>
<evidence type="ECO:0000259" key="5">
    <source>
        <dbReference type="SMART" id="SM00891"/>
    </source>
</evidence>
<dbReference type="GO" id="GO:0003677">
    <property type="term" value="F:DNA binding"/>
    <property type="evidence" value="ECO:0007669"/>
    <property type="project" value="InterPro"/>
</dbReference>
<dbReference type="InterPro" id="IPR027417">
    <property type="entry name" value="P-loop_NTPase"/>
</dbReference>
<comment type="caution">
    <text evidence="6">The sequence shown here is derived from an EMBL/GenBank/DDBJ whole genome shotgun (WGS) entry which is preliminary data.</text>
</comment>
<evidence type="ECO:0000256" key="3">
    <source>
        <dbReference type="ARBA" id="ARBA00022806"/>
    </source>
</evidence>
<dbReference type="Pfam" id="PF02732">
    <property type="entry name" value="ERCC4"/>
    <property type="match status" value="1"/>
</dbReference>
<proteinExistence type="predicted"/>
<dbReference type="GO" id="GO:0004386">
    <property type="term" value="F:helicase activity"/>
    <property type="evidence" value="ECO:0007669"/>
    <property type="project" value="UniProtKB-KW"/>
</dbReference>
<dbReference type="Gene3D" id="3.40.50.300">
    <property type="entry name" value="P-loop containing nucleotide triphosphate hydrolases"/>
    <property type="match status" value="2"/>
</dbReference>
<keyword evidence="2" id="KW-0378">Hydrolase</keyword>
<dbReference type="SUPFAM" id="SSF52980">
    <property type="entry name" value="Restriction endonuclease-like"/>
    <property type="match status" value="1"/>
</dbReference>
<evidence type="ECO:0000256" key="2">
    <source>
        <dbReference type="ARBA" id="ARBA00022801"/>
    </source>
</evidence>
<dbReference type="AlphaFoldDB" id="X1F5B6"/>
<dbReference type="Gene3D" id="3.40.50.10130">
    <property type="match status" value="1"/>
</dbReference>
<dbReference type="SUPFAM" id="SSF52540">
    <property type="entry name" value="P-loop containing nucleoside triphosphate hydrolases"/>
    <property type="match status" value="1"/>
</dbReference>
<dbReference type="GO" id="GO:0006259">
    <property type="term" value="P:DNA metabolic process"/>
    <property type="evidence" value="ECO:0007669"/>
    <property type="project" value="UniProtKB-ARBA"/>
</dbReference>
<accession>X1F5B6</accession>
<sequence>ECDLVIFYDIVPSAVRSIQRRGRTGRKKEGKVLLLMAEGTRDESYYWAEKGKERVMNQSLKNMKDNDSSSKAGQKSLINFLNEEEDSQDSSKIENSSDLSSIQKIEGAQDYKIICDSRETASAVVRALSLMGVTVELKQLPVADYILSERVGIERKSAQDFNDSVKEEEIVEIIRRIGEGVKKIKHLI</sequence>
<reference evidence="6" key="1">
    <citation type="journal article" date="2014" name="Front. Microbiol.">
        <title>High frequency of phylogenetically diverse reductive dehalogenase-homologous genes in deep subseafloor sedimentary metagenomes.</title>
        <authorList>
            <person name="Kawai M."/>
            <person name="Futagami T."/>
            <person name="Toyoda A."/>
            <person name="Takaki Y."/>
            <person name="Nishi S."/>
            <person name="Hori S."/>
            <person name="Arai W."/>
            <person name="Tsubouchi T."/>
            <person name="Morono Y."/>
            <person name="Uchiyama I."/>
            <person name="Ito T."/>
            <person name="Fujiyama A."/>
            <person name="Inagaki F."/>
            <person name="Takami H."/>
        </authorList>
    </citation>
    <scope>NUCLEOTIDE SEQUENCE</scope>
    <source>
        <strain evidence="6">Expedition CK06-06</strain>
    </source>
</reference>
<keyword evidence="1" id="KW-0547">Nucleotide-binding</keyword>
<evidence type="ECO:0000256" key="4">
    <source>
        <dbReference type="ARBA" id="ARBA00022840"/>
    </source>
</evidence>
<gene>
    <name evidence="6" type="ORF">S01H4_58599</name>
</gene>
<feature type="non-terminal residue" evidence="6">
    <location>
        <position position="1"/>
    </location>
</feature>
<dbReference type="InterPro" id="IPR006166">
    <property type="entry name" value="ERCC4_domain"/>
</dbReference>
<dbReference type="PANTHER" id="PTHR14025">
    <property type="entry name" value="FANCONI ANEMIA GROUP M FANCM FAMILY MEMBER"/>
    <property type="match status" value="1"/>
</dbReference>
<keyword evidence="3" id="KW-0347">Helicase</keyword>
<feature type="domain" description="ERCC4" evidence="5">
    <location>
        <begin position="112"/>
        <end position="187"/>
    </location>
</feature>
<dbReference type="SMART" id="SM00891">
    <property type="entry name" value="ERCC4"/>
    <property type="match status" value="1"/>
</dbReference>
<dbReference type="GO" id="GO:0004518">
    <property type="term" value="F:nuclease activity"/>
    <property type="evidence" value="ECO:0007669"/>
    <property type="project" value="InterPro"/>
</dbReference>
<protein>
    <recommendedName>
        <fullName evidence="5">ERCC4 domain-containing protein</fullName>
    </recommendedName>
</protein>
<dbReference type="EMBL" id="BART01034250">
    <property type="protein sequence ID" value="GAH15953.1"/>
    <property type="molecule type" value="Genomic_DNA"/>
</dbReference>
<evidence type="ECO:0000256" key="1">
    <source>
        <dbReference type="ARBA" id="ARBA00022741"/>
    </source>
</evidence>
<dbReference type="InterPro" id="IPR011335">
    <property type="entry name" value="Restrct_endonuc-II-like"/>
</dbReference>
<dbReference type="PANTHER" id="PTHR14025:SF20">
    <property type="entry name" value="FANCONI ANEMIA GROUP M PROTEIN"/>
    <property type="match status" value="1"/>
</dbReference>
<dbReference type="GO" id="GO:0016787">
    <property type="term" value="F:hydrolase activity"/>
    <property type="evidence" value="ECO:0007669"/>
    <property type="project" value="UniProtKB-KW"/>
</dbReference>
<name>X1F5B6_9ZZZZ</name>